<protein>
    <recommendedName>
        <fullName evidence="3">Metallothionein</fullName>
    </recommendedName>
</protein>
<evidence type="ECO:0008006" key="3">
    <source>
        <dbReference type="Google" id="ProtNLM"/>
    </source>
</evidence>
<comment type="caution">
    <text evidence="1">The sequence shown here is derived from an EMBL/GenBank/DDBJ whole genome shotgun (WGS) entry which is preliminary data.</text>
</comment>
<proteinExistence type="predicted"/>
<reference evidence="1 2" key="1">
    <citation type="submission" date="2018-06" db="EMBL/GenBank/DDBJ databases">
        <title>Comparative genomics reveals the genomic features of Rhizophagus irregularis, R. cerebriforme, R. diaphanum and Gigaspora rosea, and their symbiotic lifestyle signature.</title>
        <authorList>
            <person name="Morin E."/>
            <person name="San Clemente H."/>
            <person name="Chen E.C.H."/>
            <person name="De La Providencia I."/>
            <person name="Hainaut M."/>
            <person name="Kuo A."/>
            <person name="Kohler A."/>
            <person name="Murat C."/>
            <person name="Tang N."/>
            <person name="Roy S."/>
            <person name="Loubradou J."/>
            <person name="Henrissat B."/>
            <person name="Grigoriev I.V."/>
            <person name="Corradi N."/>
            <person name="Roux C."/>
            <person name="Martin F.M."/>
        </authorList>
    </citation>
    <scope>NUCLEOTIDE SEQUENCE [LARGE SCALE GENOMIC DNA]</scope>
    <source>
        <strain evidence="1 2">DAOM 194757</strain>
    </source>
</reference>
<dbReference type="Proteomes" id="UP000266673">
    <property type="component" value="Unassembled WGS sequence"/>
</dbReference>
<organism evidence="1 2">
    <name type="scientific">Gigaspora rosea</name>
    <dbReference type="NCBI Taxonomy" id="44941"/>
    <lineage>
        <taxon>Eukaryota</taxon>
        <taxon>Fungi</taxon>
        <taxon>Fungi incertae sedis</taxon>
        <taxon>Mucoromycota</taxon>
        <taxon>Glomeromycotina</taxon>
        <taxon>Glomeromycetes</taxon>
        <taxon>Diversisporales</taxon>
        <taxon>Gigasporaceae</taxon>
        <taxon>Gigaspora</taxon>
    </lineage>
</organism>
<gene>
    <name evidence="1" type="ORF">C2G38_2107539</name>
</gene>
<evidence type="ECO:0000313" key="1">
    <source>
        <dbReference type="EMBL" id="RIB09859.1"/>
    </source>
</evidence>
<dbReference type="EMBL" id="QKWP01001318">
    <property type="protein sequence ID" value="RIB09859.1"/>
    <property type="molecule type" value="Genomic_DNA"/>
</dbReference>
<dbReference type="OrthoDB" id="2465405at2759"/>
<evidence type="ECO:0000313" key="2">
    <source>
        <dbReference type="Proteomes" id="UP000266673"/>
    </source>
</evidence>
<name>A0A397UM55_9GLOM</name>
<accession>A0A397UM55</accession>
<sequence length="57" mass="6090">MCDDCRCGSSCQCIDCSCSRTAKQVFVDKQIETDPGCGVSTCECGENCNCSESSCRC</sequence>
<keyword evidence="2" id="KW-1185">Reference proteome</keyword>
<dbReference type="AlphaFoldDB" id="A0A397UM55"/>